<organism evidence="1 2">
    <name type="scientific">Halosquirtibacter laminarini</name>
    <dbReference type="NCBI Taxonomy" id="3374600"/>
    <lineage>
        <taxon>Bacteria</taxon>
        <taxon>Pseudomonadati</taxon>
        <taxon>Bacteroidota</taxon>
        <taxon>Bacteroidia</taxon>
        <taxon>Marinilabiliales</taxon>
        <taxon>Prolixibacteraceae</taxon>
        <taxon>Halosquirtibacter</taxon>
    </lineage>
</organism>
<dbReference type="EMBL" id="CP081303">
    <property type="protein sequence ID" value="QZE13685.1"/>
    <property type="molecule type" value="Genomic_DNA"/>
</dbReference>
<proteinExistence type="predicted"/>
<accession>A0AC61NMY1</accession>
<evidence type="ECO:0000313" key="2">
    <source>
        <dbReference type="Proteomes" id="UP000826212"/>
    </source>
</evidence>
<protein>
    <submittedName>
        <fullName evidence="1">DUF4835 family protein</fullName>
    </submittedName>
</protein>
<keyword evidence="2" id="KW-1185">Reference proteome</keyword>
<reference evidence="1" key="1">
    <citation type="submission" date="2021-08" db="EMBL/GenBank/DDBJ databases">
        <title>Novel anaerobic bacterium isolated from sea squirt in East Sea, Republic of Korea.</title>
        <authorList>
            <person name="Nguyen T.H."/>
            <person name="Li Z."/>
            <person name="Lee Y.-J."/>
            <person name="Ko J."/>
            <person name="Kim S.-G."/>
        </authorList>
    </citation>
    <scope>NUCLEOTIDE SEQUENCE</scope>
    <source>
        <strain evidence="1">KCTC 25031</strain>
    </source>
</reference>
<dbReference type="Proteomes" id="UP000826212">
    <property type="component" value="Chromosome"/>
</dbReference>
<name>A0AC61NMY1_9BACT</name>
<evidence type="ECO:0000313" key="1">
    <source>
        <dbReference type="EMBL" id="QZE13685.1"/>
    </source>
</evidence>
<gene>
    <name evidence="1" type="ORF">K4L44_14105</name>
</gene>
<sequence>MIRKFLFCMILLFIGSFAGISQELRCSVSVSGSGIEGVNQEIFGQMQKQISEFINNTQWTTDKYRTEERIVCNITIQLTNQYSDDGFKGSIQVQSRRPVYGSSYESTMLNLKDNDFDIRFDPYKQIEFSQNSQGDNLSNILAYYAYIILGVDYDSFSNMGGQSYFEKAIEIVNRSQNSRERGWKSFESDYNRYWLVNNIMNSSYSDFRTLQYEYYRNGFDMLSSKLELGQQNIVESLKNLQNVNRVRSGLYIVRAFCDAHRNEIVSMLKGLGGSEKNVVYEIMMECDPSNSSSYEKAMESK</sequence>